<evidence type="ECO:0000256" key="2">
    <source>
        <dbReference type="RuleBase" id="RU000363"/>
    </source>
</evidence>
<dbReference type="GO" id="GO:0016491">
    <property type="term" value="F:oxidoreductase activity"/>
    <property type="evidence" value="ECO:0007669"/>
    <property type="project" value="UniProtKB-KW"/>
</dbReference>
<dbReference type="InterPro" id="IPR036291">
    <property type="entry name" value="NAD(P)-bd_dom_sf"/>
</dbReference>
<reference evidence="3 4" key="1">
    <citation type="submission" date="2020-07" db="EMBL/GenBank/DDBJ databases">
        <title>Streptomyces isolated from Indian soil.</title>
        <authorList>
            <person name="Mandal S."/>
            <person name="Maiti P.K."/>
        </authorList>
    </citation>
    <scope>NUCLEOTIDE SEQUENCE [LARGE SCALE GENOMIC DNA]</scope>
    <source>
        <strain evidence="3 4">PSKA54</strain>
    </source>
</reference>
<sequence length="268" mass="27897">MSTVLITGATSGLGRYVAFELVRSGQVVLAHGRDRGRTEALVAELTAEGGQAHGLVADLASLAQVRDLGARVAADHPGIDVLINNAGIGFGAPGSGREVSADGHELRLAVNYLAPVALTRALLPVLRANAPSRIVNVGSAGQQPPDFDDFDFKADYSGVDAYRRSKFALAAHTFALAEELAGSGVSVNVLHPATFMDTAMVREGGISPLSTVADGAAGVLALATTDLGLVNSGRYFEGTKPSRAHAGTYDREGWKHLEAATNRLLRTE</sequence>
<keyword evidence="1" id="KW-0560">Oxidoreductase</keyword>
<evidence type="ECO:0000313" key="4">
    <source>
        <dbReference type="Proteomes" id="UP000586976"/>
    </source>
</evidence>
<protein>
    <submittedName>
        <fullName evidence="3">SDR family NAD(P)-dependent oxidoreductase</fullName>
    </submittedName>
</protein>
<dbReference type="SUPFAM" id="SSF51735">
    <property type="entry name" value="NAD(P)-binding Rossmann-fold domains"/>
    <property type="match status" value="1"/>
</dbReference>
<dbReference type="RefSeq" id="WP_181867590.1">
    <property type="nucleotide sequence ID" value="NZ_JACEQY010000054.1"/>
</dbReference>
<evidence type="ECO:0000313" key="3">
    <source>
        <dbReference type="EMBL" id="MBA4866174.1"/>
    </source>
</evidence>
<proteinExistence type="inferred from homology"/>
<comment type="caution">
    <text evidence="3">The sequence shown here is derived from an EMBL/GenBank/DDBJ whole genome shotgun (WGS) entry which is preliminary data.</text>
</comment>
<dbReference type="PANTHER" id="PTHR43157">
    <property type="entry name" value="PHOSPHATIDYLINOSITOL-GLYCAN BIOSYNTHESIS CLASS F PROTEIN-RELATED"/>
    <property type="match status" value="1"/>
</dbReference>
<organism evidence="3 4">
    <name type="scientific">Streptomyces himalayensis subsp. aureolus</name>
    <dbReference type="NCBI Taxonomy" id="2758039"/>
    <lineage>
        <taxon>Bacteria</taxon>
        <taxon>Bacillati</taxon>
        <taxon>Actinomycetota</taxon>
        <taxon>Actinomycetes</taxon>
        <taxon>Kitasatosporales</taxon>
        <taxon>Streptomycetaceae</taxon>
        <taxon>Streptomyces</taxon>
        <taxon>Streptomyces himalayensis</taxon>
    </lineage>
</organism>
<dbReference type="Proteomes" id="UP000586976">
    <property type="component" value="Unassembled WGS sequence"/>
</dbReference>
<dbReference type="PRINTS" id="PR00081">
    <property type="entry name" value="GDHRDH"/>
</dbReference>
<dbReference type="Pfam" id="PF00106">
    <property type="entry name" value="adh_short"/>
    <property type="match status" value="1"/>
</dbReference>
<comment type="similarity">
    <text evidence="2">Belongs to the short-chain dehydrogenases/reductases (SDR) family.</text>
</comment>
<evidence type="ECO:0000256" key="1">
    <source>
        <dbReference type="ARBA" id="ARBA00023002"/>
    </source>
</evidence>
<dbReference type="Gene3D" id="3.40.50.720">
    <property type="entry name" value="NAD(P)-binding Rossmann-like Domain"/>
    <property type="match status" value="1"/>
</dbReference>
<dbReference type="PANTHER" id="PTHR43157:SF31">
    <property type="entry name" value="PHOSPHATIDYLINOSITOL-GLYCAN BIOSYNTHESIS CLASS F PROTEIN"/>
    <property type="match status" value="1"/>
</dbReference>
<gene>
    <name evidence="3" type="ORF">H1V43_33600</name>
</gene>
<accession>A0A7W2HJT7</accession>
<dbReference type="EMBL" id="JACEQY010000054">
    <property type="protein sequence ID" value="MBA4866174.1"/>
    <property type="molecule type" value="Genomic_DNA"/>
</dbReference>
<dbReference type="AlphaFoldDB" id="A0A7W2HJT7"/>
<keyword evidence="4" id="KW-1185">Reference proteome</keyword>
<name>A0A7W2HJT7_9ACTN</name>
<dbReference type="InterPro" id="IPR002347">
    <property type="entry name" value="SDR_fam"/>
</dbReference>
<dbReference type="PRINTS" id="PR00080">
    <property type="entry name" value="SDRFAMILY"/>
</dbReference>